<proteinExistence type="predicted"/>
<dbReference type="Proteomes" id="UP000564644">
    <property type="component" value="Unassembled WGS sequence"/>
</dbReference>
<dbReference type="AlphaFoldDB" id="A0A7X0SMW0"/>
<accession>A0A7X0SMW0</accession>
<reference evidence="1 2" key="1">
    <citation type="submission" date="2020-08" db="EMBL/GenBank/DDBJ databases">
        <title>Cohnella phylogeny.</title>
        <authorList>
            <person name="Dunlap C."/>
        </authorList>
    </citation>
    <scope>NUCLEOTIDE SEQUENCE [LARGE SCALE GENOMIC DNA]</scope>
    <source>
        <strain evidence="1 2">CBP 2801</strain>
    </source>
</reference>
<name>A0A7X0SMW0_9BACL</name>
<dbReference type="EMBL" id="JACJVO010000022">
    <property type="protein sequence ID" value="MBB6732920.1"/>
    <property type="molecule type" value="Genomic_DNA"/>
</dbReference>
<organism evidence="1 2">
    <name type="scientific">Cohnella zeiphila</name>
    <dbReference type="NCBI Taxonomy" id="2761120"/>
    <lineage>
        <taxon>Bacteria</taxon>
        <taxon>Bacillati</taxon>
        <taxon>Bacillota</taxon>
        <taxon>Bacilli</taxon>
        <taxon>Bacillales</taxon>
        <taxon>Paenibacillaceae</taxon>
        <taxon>Cohnella</taxon>
    </lineage>
</organism>
<comment type="caution">
    <text evidence="1">The sequence shown here is derived from an EMBL/GenBank/DDBJ whole genome shotgun (WGS) entry which is preliminary data.</text>
</comment>
<evidence type="ECO:0000313" key="2">
    <source>
        <dbReference type="Proteomes" id="UP000564644"/>
    </source>
</evidence>
<protein>
    <submittedName>
        <fullName evidence="1">Uncharacterized protein</fullName>
    </submittedName>
</protein>
<evidence type="ECO:0000313" key="1">
    <source>
        <dbReference type="EMBL" id="MBB6732920.1"/>
    </source>
</evidence>
<gene>
    <name evidence="1" type="ORF">H7C18_18550</name>
</gene>
<keyword evidence="2" id="KW-1185">Reference proteome</keyword>
<dbReference type="RefSeq" id="WP_185130584.1">
    <property type="nucleotide sequence ID" value="NZ_JACJVO010000022.1"/>
</dbReference>
<sequence>MTIYLSALGWIGDKPEGNRLRWRVPMGEPDGAGRYLGLPKEIIVERAPFDLRSYSKRFAAAYSTTWWETLGSPAVGGIFLADEYKLPGPVQAVSFVWQGGPARIEFLNGREGTREGMRTAVNGDAISVEGSAIDTIAVLGTGGTLANLRVLDLFRDRGLDWQPIAEIAVERSFTADLDTVAKRYGQPTTLSEREWDELKQAAQKAIASGPADAVPGEPTAWETLELLMGIRWEFALLCGFAYFDGPDATGCEFDKLTDRPLERPQSFSEILAYAYRVRDPDSGETSNMAVVPLTMAPPLNAPIAPQVVGAEVRVPEAPSPAEGSAGSTGSLKLFTPLPFLPETYRAQLTHAVTLSDEQAQGAELEEAVGASPTTGAGEERRSFFLRSHRPEDPPSFYEAARSVDVSFPDVRIRSRARALDAWDRLSDYSPWSAPVLPELRHEPLPPTFESVSYASGTASIVLSDPDWQPDSLVRKTGGRLAVYRQTAVPRTADAVFGAAVPAGSGLYRATVSGVGSLADFIGGTLSVGGYTETIAAVSGTEVVFRLPDQAGTAAAVFGPGSGRLVQDLKHPSLWTHVADFPAEHLPDTLLFSDPLPAPAGVSVVSYAGRLSYFGRLGPFGGIVRGLRYPETPVVPPPFTVEPLGIDFYHRTLLQLRFTVPSPDGAFTVWWCDGEAGAEELASRGAPGSHKAQTAKDGLYLYESLALPIPQHSDRMITIGVQRVGEGAQSDFAVVSCRLPALHG</sequence>